<dbReference type="PROSITE" id="PS51186">
    <property type="entry name" value="GNAT"/>
    <property type="match status" value="1"/>
</dbReference>
<dbReference type="InterPro" id="IPR000182">
    <property type="entry name" value="GNAT_dom"/>
</dbReference>
<dbReference type="RefSeq" id="WP_345471503.1">
    <property type="nucleotide sequence ID" value="NZ_BAABHF010000045.1"/>
</dbReference>
<dbReference type="EMBL" id="BAABHF010000045">
    <property type="protein sequence ID" value="GAA4509856.1"/>
    <property type="molecule type" value="Genomic_DNA"/>
</dbReference>
<protein>
    <submittedName>
        <fullName evidence="2">GNAT family N-acetyltransferase</fullName>
    </submittedName>
</protein>
<dbReference type="InterPro" id="IPR051908">
    <property type="entry name" value="Ribosomal_N-acetyltransferase"/>
</dbReference>
<organism evidence="2 3">
    <name type="scientific">Actinoallomurus oryzae</name>
    <dbReference type="NCBI Taxonomy" id="502180"/>
    <lineage>
        <taxon>Bacteria</taxon>
        <taxon>Bacillati</taxon>
        <taxon>Actinomycetota</taxon>
        <taxon>Actinomycetes</taxon>
        <taxon>Streptosporangiales</taxon>
        <taxon>Thermomonosporaceae</taxon>
        <taxon>Actinoallomurus</taxon>
    </lineage>
</organism>
<name>A0ABP8QU10_9ACTN</name>
<evidence type="ECO:0000259" key="1">
    <source>
        <dbReference type="PROSITE" id="PS51186"/>
    </source>
</evidence>
<dbReference type="Gene3D" id="3.40.630.30">
    <property type="match status" value="1"/>
</dbReference>
<comment type="caution">
    <text evidence="2">The sequence shown here is derived from an EMBL/GenBank/DDBJ whole genome shotgun (WGS) entry which is preliminary data.</text>
</comment>
<evidence type="ECO:0000313" key="3">
    <source>
        <dbReference type="Proteomes" id="UP001500503"/>
    </source>
</evidence>
<dbReference type="SUPFAM" id="SSF55729">
    <property type="entry name" value="Acyl-CoA N-acyltransferases (Nat)"/>
    <property type="match status" value="1"/>
</dbReference>
<dbReference type="InterPro" id="IPR016181">
    <property type="entry name" value="Acyl_CoA_acyltransferase"/>
</dbReference>
<dbReference type="Pfam" id="PF13302">
    <property type="entry name" value="Acetyltransf_3"/>
    <property type="match status" value="1"/>
</dbReference>
<keyword evidence="3" id="KW-1185">Reference proteome</keyword>
<accession>A0ABP8QU10</accession>
<dbReference type="Proteomes" id="UP001500503">
    <property type="component" value="Unassembled WGS sequence"/>
</dbReference>
<evidence type="ECO:0000313" key="2">
    <source>
        <dbReference type="EMBL" id="GAA4509856.1"/>
    </source>
</evidence>
<dbReference type="PANTHER" id="PTHR43441">
    <property type="entry name" value="RIBOSOMAL-PROTEIN-SERINE ACETYLTRANSFERASE"/>
    <property type="match status" value="1"/>
</dbReference>
<feature type="domain" description="N-acetyltransferase" evidence="1">
    <location>
        <begin position="15"/>
        <end position="169"/>
    </location>
</feature>
<reference evidence="3" key="1">
    <citation type="journal article" date="2019" name="Int. J. Syst. Evol. Microbiol.">
        <title>The Global Catalogue of Microorganisms (GCM) 10K type strain sequencing project: providing services to taxonomists for standard genome sequencing and annotation.</title>
        <authorList>
            <consortium name="The Broad Institute Genomics Platform"/>
            <consortium name="The Broad Institute Genome Sequencing Center for Infectious Disease"/>
            <person name="Wu L."/>
            <person name="Ma J."/>
        </authorList>
    </citation>
    <scope>NUCLEOTIDE SEQUENCE [LARGE SCALE GENOMIC DNA]</scope>
    <source>
        <strain evidence="3">JCM 17933</strain>
    </source>
</reference>
<proteinExistence type="predicted"/>
<sequence length="180" mass="19438">MTTAFAPVTLRAGRLTLRPIDAGDVDAYLTAVDDEVRRWMPWSEDFTREKAVRWCTEEASGDLSRALNLAIVPPETGRLEGAVGIGRADWDTGAAETGYWLGPAARGRGHATEAVRAVARHAFGLGLTRIELLAAVGNVASQRVAERAGFTREGVLPEARPLPGGKMADMVRFRLLKGEL</sequence>
<gene>
    <name evidence="2" type="ORF">GCM10023191_071660</name>
</gene>
<dbReference type="PANTHER" id="PTHR43441:SF10">
    <property type="entry name" value="ACETYLTRANSFERASE"/>
    <property type="match status" value="1"/>
</dbReference>